<dbReference type="Pfam" id="PF01464">
    <property type="entry name" value="SLT"/>
    <property type="match status" value="1"/>
</dbReference>
<gene>
    <name evidence="2" type="ORF">QLQ16_06100</name>
</gene>
<comment type="caution">
    <text evidence="2">The sequence shown here is derived from an EMBL/GenBank/DDBJ whole genome shotgun (WGS) entry which is preliminary data.</text>
</comment>
<dbReference type="Gene3D" id="1.10.530.10">
    <property type="match status" value="1"/>
</dbReference>
<proteinExistence type="predicted"/>
<name>A0ABT6X5L6_9BURK</name>
<accession>A0ABT6X5L6</accession>
<keyword evidence="3" id="KW-1185">Reference proteome</keyword>
<evidence type="ECO:0000313" key="3">
    <source>
        <dbReference type="Proteomes" id="UP001431902"/>
    </source>
</evidence>
<organism evidence="2 3">
    <name type="scientific">Limnohabitans lacus</name>
    <dbReference type="NCBI Taxonomy" id="3045173"/>
    <lineage>
        <taxon>Bacteria</taxon>
        <taxon>Pseudomonadati</taxon>
        <taxon>Pseudomonadota</taxon>
        <taxon>Betaproteobacteria</taxon>
        <taxon>Burkholderiales</taxon>
        <taxon>Comamonadaceae</taxon>
        <taxon>Limnohabitans</taxon>
    </lineage>
</organism>
<dbReference type="InterPro" id="IPR008258">
    <property type="entry name" value="Transglycosylase_SLT_dom_1"/>
</dbReference>
<sequence>MTANAPLTRLWLVLRTLVKDVRDGFIEISRHSLALVGLVVVAVTLTFVARPGLQLTVNELVLGWLEMRQADSMDPPTNDAAYRSTATSVKGLPKNQLAITYWLSRRYRVSPEPIAALVTEAWVVGERSQIPPTLLLAIMAIESKFNPFTAGTQGAMGLMQIDPAAPRHDFSPFGGRLAVFDPVTNLRVGARHLQDLIRQSESIEEALRQYAAASGQSDENLYVERVLNEQKLLEKML</sequence>
<reference evidence="2" key="1">
    <citation type="submission" date="2023-05" db="EMBL/GenBank/DDBJ databases">
        <title>Limnohabitans sp. strain HM2-2 Genome sequencing and assembly.</title>
        <authorList>
            <person name="Jung Y."/>
        </authorList>
    </citation>
    <scope>NUCLEOTIDE SEQUENCE</scope>
    <source>
        <strain evidence="2">HM2-2</strain>
    </source>
</reference>
<dbReference type="InterPro" id="IPR023346">
    <property type="entry name" value="Lysozyme-like_dom_sf"/>
</dbReference>
<dbReference type="EMBL" id="JASGBH010000003">
    <property type="protein sequence ID" value="MDI9233408.1"/>
    <property type="molecule type" value="Genomic_DNA"/>
</dbReference>
<evidence type="ECO:0000259" key="1">
    <source>
        <dbReference type="Pfam" id="PF01464"/>
    </source>
</evidence>
<dbReference type="SUPFAM" id="SSF53955">
    <property type="entry name" value="Lysozyme-like"/>
    <property type="match status" value="1"/>
</dbReference>
<protein>
    <submittedName>
        <fullName evidence="2">Transglycosylase SLT domain-containing protein</fullName>
    </submittedName>
</protein>
<evidence type="ECO:0000313" key="2">
    <source>
        <dbReference type="EMBL" id="MDI9233408.1"/>
    </source>
</evidence>
<dbReference type="Proteomes" id="UP001431902">
    <property type="component" value="Unassembled WGS sequence"/>
</dbReference>
<dbReference type="RefSeq" id="WP_283223800.1">
    <property type="nucleotide sequence ID" value="NZ_JASGBH010000003.1"/>
</dbReference>
<dbReference type="CDD" id="cd00254">
    <property type="entry name" value="LT-like"/>
    <property type="match status" value="1"/>
</dbReference>
<feature type="domain" description="Transglycosylase SLT" evidence="1">
    <location>
        <begin position="126"/>
        <end position="219"/>
    </location>
</feature>